<protein>
    <submittedName>
        <fullName evidence="1">Uncharacterized protein</fullName>
    </submittedName>
</protein>
<name>A0A292Q8E2_9PEZI</name>
<dbReference type="EMBL" id="LN890953">
    <property type="protein sequence ID" value="CUS14980.1"/>
    <property type="molecule type" value="Genomic_DNA"/>
</dbReference>
<feature type="non-terminal residue" evidence="1">
    <location>
        <position position="101"/>
    </location>
</feature>
<proteinExistence type="predicted"/>
<sequence length="101" mass="11187">ITIPSSTQHKTRYPKLPEVNHSYTPSAHGILFYPRSGYPYLLLHALPGCGNRLLGKYLVEGEASRSTGGGLMSVTCGGLKIRGGRTRIWRVVTGWIRLWCC</sequence>
<reference evidence="1" key="1">
    <citation type="submission" date="2015-10" db="EMBL/GenBank/DDBJ databases">
        <authorList>
            <person name="Regsiter A."/>
            <person name="william w."/>
        </authorList>
    </citation>
    <scope>NUCLEOTIDE SEQUENCE</scope>
    <source>
        <strain evidence="1">Montdore</strain>
    </source>
</reference>
<gene>
    <name evidence="1" type="ORF">GSTUAT00000874001</name>
</gene>
<dbReference type="AlphaFoldDB" id="A0A292Q8E2"/>
<dbReference type="Proteomes" id="UP001412239">
    <property type="component" value="Unassembled WGS sequence"/>
</dbReference>
<evidence type="ECO:0000313" key="2">
    <source>
        <dbReference type="Proteomes" id="UP001412239"/>
    </source>
</evidence>
<accession>A0A292Q8E2</accession>
<organism evidence="1 2">
    <name type="scientific">Tuber aestivum</name>
    <name type="common">summer truffle</name>
    <dbReference type="NCBI Taxonomy" id="59557"/>
    <lineage>
        <taxon>Eukaryota</taxon>
        <taxon>Fungi</taxon>
        <taxon>Dikarya</taxon>
        <taxon>Ascomycota</taxon>
        <taxon>Pezizomycotina</taxon>
        <taxon>Pezizomycetes</taxon>
        <taxon>Pezizales</taxon>
        <taxon>Tuberaceae</taxon>
        <taxon>Tuber</taxon>
    </lineage>
</organism>
<keyword evidence="2" id="KW-1185">Reference proteome</keyword>
<evidence type="ECO:0000313" key="1">
    <source>
        <dbReference type="EMBL" id="CUS14980.1"/>
    </source>
</evidence>